<comment type="caution">
    <text evidence="1">The sequence shown here is derived from an EMBL/GenBank/DDBJ whole genome shotgun (WGS) entry which is preliminary data.</text>
</comment>
<reference evidence="1 2" key="1">
    <citation type="submission" date="2020-08" db="EMBL/GenBank/DDBJ databases">
        <title>Plant Genome Project.</title>
        <authorList>
            <person name="Zhang R.-G."/>
        </authorList>
    </citation>
    <scope>NUCLEOTIDE SEQUENCE [LARGE SCALE GENOMIC DNA]</scope>
    <source>
        <tissue evidence="1">Rhizome</tissue>
    </source>
</reference>
<dbReference type="Proteomes" id="UP000734854">
    <property type="component" value="Unassembled WGS sequence"/>
</dbReference>
<proteinExistence type="predicted"/>
<dbReference type="InterPro" id="IPR033254">
    <property type="entry name" value="Plant_FLA"/>
</dbReference>
<organism evidence="1 2">
    <name type="scientific">Zingiber officinale</name>
    <name type="common">Ginger</name>
    <name type="synonym">Amomum zingiber</name>
    <dbReference type="NCBI Taxonomy" id="94328"/>
    <lineage>
        <taxon>Eukaryota</taxon>
        <taxon>Viridiplantae</taxon>
        <taxon>Streptophyta</taxon>
        <taxon>Embryophyta</taxon>
        <taxon>Tracheophyta</taxon>
        <taxon>Spermatophyta</taxon>
        <taxon>Magnoliopsida</taxon>
        <taxon>Liliopsida</taxon>
        <taxon>Zingiberales</taxon>
        <taxon>Zingiberaceae</taxon>
        <taxon>Zingiber</taxon>
    </lineage>
</organism>
<name>A0A8J5CCL8_ZINOF</name>
<dbReference type="GO" id="GO:0005886">
    <property type="term" value="C:plasma membrane"/>
    <property type="evidence" value="ECO:0007669"/>
    <property type="project" value="TreeGrafter"/>
</dbReference>
<dbReference type="PANTHER" id="PTHR32382:SF4">
    <property type="entry name" value="FASCICLIN-LIKE ARABINOGALACTAN PROTEIN 1"/>
    <property type="match status" value="1"/>
</dbReference>
<sequence length="106" mass="11747">MLSHLLKNALRSYPLSKIPSHLSKNILSVHILNYFSAKKLHKITNAMALIATMYQATETMHGSSGFNNVTDFKGGKVGFAAIDNGDNTIDAIFVRSVEEHFCYSDQ</sequence>
<evidence type="ECO:0000313" key="1">
    <source>
        <dbReference type="EMBL" id="KAG6472647.1"/>
    </source>
</evidence>
<evidence type="ECO:0000313" key="2">
    <source>
        <dbReference type="Proteomes" id="UP000734854"/>
    </source>
</evidence>
<dbReference type="AlphaFoldDB" id="A0A8J5CCL8"/>
<gene>
    <name evidence="1" type="ORF">ZIOFF_070121</name>
</gene>
<accession>A0A8J5CCL8</accession>
<protein>
    <submittedName>
        <fullName evidence="1">Uncharacterized protein</fullName>
    </submittedName>
</protein>
<dbReference type="PANTHER" id="PTHR32382">
    <property type="entry name" value="FASCICLIN-LIKE ARABINOGALACTAN PROTEIN"/>
    <property type="match status" value="1"/>
</dbReference>
<keyword evidence="2" id="KW-1185">Reference proteome</keyword>
<dbReference type="EMBL" id="JACMSC010000020">
    <property type="protein sequence ID" value="KAG6472647.1"/>
    <property type="molecule type" value="Genomic_DNA"/>
</dbReference>